<name>A0A814HFZ4_9BILA</name>
<dbReference type="Proteomes" id="UP000681722">
    <property type="component" value="Unassembled WGS sequence"/>
</dbReference>
<dbReference type="OrthoDB" id="7477775at2759"/>
<dbReference type="EMBL" id="CAJNOQ010003377">
    <property type="protein sequence ID" value="CAF1009394.1"/>
    <property type="molecule type" value="Genomic_DNA"/>
</dbReference>
<keyword evidence="6" id="KW-1185">Reference proteome</keyword>
<evidence type="ECO:0000313" key="3">
    <source>
        <dbReference type="EMBL" id="CAF1009394.1"/>
    </source>
</evidence>
<dbReference type="EMBL" id="CAJOBA010002879">
    <property type="protein sequence ID" value="CAF3662651.1"/>
    <property type="molecule type" value="Genomic_DNA"/>
</dbReference>
<dbReference type="Proteomes" id="UP000663829">
    <property type="component" value="Unassembled WGS sequence"/>
</dbReference>
<gene>
    <name evidence="3" type="ORF">GPM918_LOCUS14183</name>
    <name evidence="2" type="ORF">OVA965_LOCUS8503</name>
    <name evidence="5" type="ORF">SRO942_LOCUS14179</name>
    <name evidence="4" type="ORF">TMI583_LOCUS8499</name>
</gene>
<evidence type="ECO:0000313" key="5">
    <source>
        <dbReference type="EMBL" id="CAF3780508.1"/>
    </source>
</evidence>
<organism evidence="3 6">
    <name type="scientific">Didymodactylos carnosus</name>
    <dbReference type="NCBI Taxonomy" id="1234261"/>
    <lineage>
        <taxon>Eukaryota</taxon>
        <taxon>Metazoa</taxon>
        <taxon>Spiralia</taxon>
        <taxon>Gnathifera</taxon>
        <taxon>Rotifera</taxon>
        <taxon>Eurotatoria</taxon>
        <taxon>Bdelloidea</taxon>
        <taxon>Philodinida</taxon>
        <taxon>Philodinidae</taxon>
        <taxon>Didymodactylos</taxon>
    </lineage>
</organism>
<dbReference type="AlphaFoldDB" id="A0A814HFZ4"/>
<dbReference type="Proteomes" id="UP000682733">
    <property type="component" value="Unassembled WGS sequence"/>
</dbReference>
<evidence type="ECO:0000313" key="2">
    <source>
        <dbReference type="EMBL" id="CAF0878641.1"/>
    </source>
</evidence>
<evidence type="ECO:0000313" key="4">
    <source>
        <dbReference type="EMBL" id="CAF3662651.1"/>
    </source>
</evidence>
<accession>A0A814HFZ4</accession>
<dbReference type="EMBL" id="CAJOBC010003376">
    <property type="protein sequence ID" value="CAF3780508.1"/>
    <property type="molecule type" value="Genomic_DNA"/>
</dbReference>
<protein>
    <submittedName>
        <fullName evidence="3">Uncharacterized protein</fullName>
    </submittedName>
</protein>
<sequence length="254" mass="29728">MTLQAHRKQVSGQRLTSLPSAFNLREELTDLLQNDETIKKQLAITITSTTTDSEVDLNPYLSKIVDLLEPALLERLNQRFMLLEEQISDMDDRLDEAERYNRSYNVRLMNVPYRKEEDAIQITRNIAHDIGFKLHYNEIETAHRIFPKSDTSSTSALPPVLIARLYSRSRRFQFLSYKQNFRKLPTDHPTRNTILSEDLSRKNAKIFTRARQQISKNDRSKLYTSSGRVLYRKDENQCVYLKSLQDIEQLPTST</sequence>
<keyword evidence="1" id="KW-0175">Coiled coil</keyword>
<dbReference type="Proteomes" id="UP000677228">
    <property type="component" value="Unassembled WGS sequence"/>
</dbReference>
<evidence type="ECO:0000313" key="6">
    <source>
        <dbReference type="Proteomes" id="UP000663829"/>
    </source>
</evidence>
<dbReference type="EMBL" id="CAJNOK010002878">
    <property type="protein sequence ID" value="CAF0878641.1"/>
    <property type="molecule type" value="Genomic_DNA"/>
</dbReference>
<proteinExistence type="predicted"/>
<reference evidence="3" key="1">
    <citation type="submission" date="2021-02" db="EMBL/GenBank/DDBJ databases">
        <authorList>
            <person name="Nowell W R."/>
        </authorList>
    </citation>
    <scope>NUCLEOTIDE SEQUENCE</scope>
</reference>
<comment type="caution">
    <text evidence="3">The sequence shown here is derived from an EMBL/GenBank/DDBJ whole genome shotgun (WGS) entry which is preliminary data.</text>
</comment>
<feature type="coiled-coil region" evidence="1">
    <location>
        <begin position="73"/>
        <end position="100"/>
    </location>
</feature>
<evidence type="ECO:0000256" key="1">
    <source>
        <dbReference type="SAM" id="Coils"/>
    </source>
</evidence>